<dbReference type="PANTHER" id="PTHR10353">
    <property type="entry name" value="GLYCOSYL HYDROLASE"/>
    <property type="match status" value="1"/>
</dbReference>
<reference evidence="3 4" key="1">
    <citation type="submission" date="2023-07" db="EMBL/GenBank/DDBJ databases">
        <title>Genomic Encyclopedia of Type Strains, Phase IV (KMG-IV): sequencing the most valuable type-strain genomes for metagenomic binning, comparative biology and taxonomic classification.</title>
        <authorList>
            <person name="Goeker M."/>
        </authorList>
    </citation>
    <scope>NUCLEOTIDE SEQUENCE [LARGE SCALE GENOMIC DNA]</scope>
    <source>
        <strain evidence="3 4">DSM 16784</strain>
    </source>
</reference>
<comment type="caution">
    <text evidence="3">The sequence shown here is derived from an EMBL/GenBank/DDBJ whole genome shotgun (WGS) entry which is preliminary data.</text>
</comment>
<dbReference type="Proteomes" id="UP001230220">
    <property type="component" value="Unassembled WGS sequence"/>
</dbReference>
<keyword evidence="3" id="KW-0326">Glycosidase</keyword>
<dbReference type="InterPro" id="IPR017853">
    <property type="entry name" value="GH"/>
</dbReference>
<dbReference type="SUPFAM" id="SSF51445">
    <property type="entry name" value="(Trans)glycosidases"/>
    <property type="match status" value="1"/>
</dbReference>
<dbReference type="EC" id="3.2.1.86" evidence="3"/>
<dbReference type="InterPro" id="IPR001360">
    <property type="entry name" value="Glyco_hydro_1"/>
</dbReference>
<dbReference type="PANTHER" id="PTHR10353:SF136">
    <property type="entry name" value="ARYL-PHOSPHO-BETA-D-GLUCOSIDASE BGLC"/>
    <property type="match status" value="1"/>
</dbReference>
<dbReference type="Pfam" id="PF00232">
    <property type="entry name" value="Glyco_hydro_1"/>
    <property type="match status" value="1"/>
</dbReference>
<accession>A0ABU0E0A1</accession>
<evidence type="ECO:0000313" key="4">
    <source>
        <dbReference type="Proteomes" id="UP001230220"/>
    </source>
</evidence>
<gene>
    <name evidence="3" type="ORF">J2S15_001029</name>
</gene>
<dbReference type="RefSeq" id="WP_307406083.1">
    <property type="nucleotide sequence ID" value="NZ_JAUSUR010000001.1"/>
</dbReference>
<name>A0ABU0E0A1_9FIRM</name>
<protein>
    <submittedName>
        <fullName evidence="3">6-phospho-beta-glucosidase</fullName>
        <ecNumber evidence="3">3.2.1.86</ecNumber>
    </submittedName>
</protein>
<dbReference type="GO" id="GO:0008706">
    <property type="term" value="F:6-phospho-beta-glucosidase activity"/>
    <property type="evidence" value="ECO:0007669"/>
    <property type="project" value="UniProtKB-EC"/>
</dbReference>
<dbReference type="InterPro" id="IPR033132">
    <property type="entry name" value="GH_1_N_CS"/>
</dbReference>
<sequence length="461" mass="53622">MKEQQFLWGGSVSAHQTEGGKDETYGMGKSIYDVLPVREGRSDWSVAIDEYHRYKEDIALFKELGLKAYRFSIAWARIFPEGEGKINTVGLQYYHDFVDELIKNDIEPIICTYHFDIPLTLQKKYGGWKSKETIRAYEEYVSLLTEEFKDKVKIWIPMNEQNGCHMPALIFSGMKFDDPDYQKTKTQVIHNLLLANAICVKHIHKKVTDAQVGAMIQYCPIYPQTQHPLDVEAAMKAQNEYNYEVLDVMVRGEYAPRLLIDWKTNGILPEMSEQELKLLKENTADFVGFSYYFSKVTNQEPGKHDLNDLIFGSFVSGKSPFPQNEYLTATEWDWTIDPVGLRISMNELYNRYHKPLFIFESGIGVIEELNEQHTVDDDYRIQYFKEHLEQMNLAMDVDGVPCMGYLTWAPIDILSSGAEMKKRYGFIYVNRNDAELLDMKRYKKKSFAWFQNVIKSDGKEL</sequence>
<dbReference type="PROSITE" id="PS00653">
    <property type="entry name" value="GLYCOSYL_HYDROL_F1_2"/>
    <property type="match status" value="1"/>
</dbReference>
<dbReference type="Gene3D" id="3.20.20.80">
    <property type="entry name" value="Glycosidases"/>
    <property type="match status" value="1"/>
</dbReference>
<keyword evidence="4" id="KW-1185">Reference proteome</keyword>
<evidence type="ECO:0000256" key="2">
    <source>
        <dbReference type="SAM" id="MobiDB-lite"/>
    </source>
</evidence>
<keyword evidence="3" id="KW-0378">Hydrolase</keyword>
<comment type="similarity">
    <text evidence="1">Belongs to the glycosyl hydrolase 1 family.</text>
</comment>
<evidence type="ECO:0000313" key="3">
    <source>
        <dbReference type="EMBL" id="MDQ0360298.1"/>
    </source>
</evidence>
<dbReference type="PRINTS" id="PR00131">
    <property type="entry name" value="GLHYDRLASE1"/>
</dbReference>
<feature type="region of interest" description="Disordered" evidence="2">
    <location>
        <begin position="1"/>
        <end position="21"/>
    </location>
</feature>
<evidence type="ECO:0000256" key="1">
    <source>
        <dbReference type="RuleBase" id="RU003690"/>
    </source>
</evidence>
<organism evidence="3 4">
    <name type="scientific">Breznakia pachnodae</name>
    <dbReference type="NCBI Taxonomy" id="265178"/>
    <lineage>
        <taxon>Bacteria</taxon>
        <taxon>Bacillati</taxon>
        <taxon>Bacillota</taxon>
        <taxon>Erysipelotrichia</taxon>
        <taxon>Erysipelotrichales</taxon>
        <taxon>Erysipelotrichaceae</taxon>
        <taxon>Breznakia</taxon>
    </lineage>
</organism>
<dbReference type="EMBL" id="JAUSUR010000001">
    <property type="protein sequence ID" value="MDQ0360298.1"/>
    <property type="molecule type" value="Genomic_DNA"/>
</dbReference>
<proteinExistence type="inferred from homology"/>